<feature type="transmembrane region" description="Helical" evidence="1">
    <location>
        <begin position="207"/>
        <end position="229"/>
    </location>
</feature>
<keyword evidence="1" id="KW-0472">Membrane</keyword>
<feature type="transmembrane region" description="Helical" evidence="1">
    <location>
        <begin position="6"/>
        <end position="25"/>
    </location>
</feature>
<keyword evidence="4" id="KW-1185">Reference proteome</keyword>
<keyword evidence="1" id="KW-0812">Transmembrane</keyword>
<dbReference type="InterPro" id="IPR008756">
    <property type="entry name" value="Peptidase_M56"/>
</dbReference>
<feature type="transmembrane region" description="Helical" evidence="1">
    <location>
        <begin position="112"/>
        <end position="135"/>
    </location>
</feature>
<sequence>MKDIFFTVLNMSLMASYVTIVVLIFRSILIFFHSPKLYSYILWAVVFFRLVSPFSFYSQVSLLPPSNNLIYTFTERASDIEAIEMNPTWQSNGKIGVSQNLDTFQQSKIPHLFTLSIVDIILLVWIAGIFAFLFYGITSYRILKKQVAIATCKEGNIFESDQIKTPFVLGVLKPRIYIPMYLNEIELSYILKHEQIHIKRKDHLIQLLSAITLVVHWFNPIVWICYFLMIRDMEMSCDESVLKKYEEDIRTNYSKTLLAINTSGNQQVSLFFKGSSIKQRIKNILQYRRKTEKTVLVISVVLLILSLSLLLNSPQDILNSTNSENNHTSPIDPTLSEIKVLLIDIDVNKEITDEERQTLLYFKLLLGNELTEHYAIKAGSPVFDFPKPSEADLQTLKDSNMASWELLIMPDIEHNISYIEKIQGGVEEIPILYNWLDEAKNLYMDAKNNKDLEEAYYKYIKGGMMFNDLLRIVDEDIIESTKPPQNF</sequence>
<feature type="transmembrane region" description="Helical" evidence="1">
    <location>
        <begin position="294"/>
        <end position="311"/>
    </location>
</feature>
<evidence type="ECO:0000259" key="2">
    <source>
        <dbReference type="Pfam" id="PF05569"/>
    </source>
</evidence>
<evidence type="ECO:0000256" key="1">
    <source>
        <dbReference type="SAM" id="Phobius"/>
    </source>
</evidence>
<dbReference type="CDD" id="cd07341">
    <property type="entry name" value="M56_BlaR1_MecR1_like"/>
    <property type="match status" value="1"/>
</dbReference>
<organism evidence="3 4">
    <name type="scientific">Alkalibaculum sporogenes</name>
    <dbReference type="NCBI Taxonomy" id="2655001"/>
    <lineage>
        <taxon>Bacteria</taxon>
        <taxon>Bacillati</taxon>
        <taxon>Bacillota</taxon>
        <taxon>Clostridia</taxon>
        <taxon>Eubacteriales</taxon>
        <taxon>Eubacteriaceae</taxon>
        <taxon>Alkalibaculum</taxon>
    </lineage>
</organism>
<name>A0A6A7K9D0_9FIRM</name>
<dbReference type="Proteomes" id="UP000440004">
    <property type="component" value="Unassembled WGS sequence"/>
</dbReference>
<dbReference type="EMBL" id="WHNX01000011">
    <property type="protein sequence ID" value="MPW25797.1"/>
    <property type="molecule type" value="Genomic_DNA"/>
</dbReference>
<dbReference type="PANTHER" id="PTHR34978">
    <property type="entry name" value="POSSIBLE SENSOR-TRANSDUCER PROTEIN BLAR"/>
    <property type="match status" value="1"/>
</dbReference>
<keyword evidence="1" id="KW-1133">Transmembrane helix</keyword>
<reference evidence="3 4" key="1">
    <citation type="submission" date="2019-10" db="EMBL/GenBank/DDBJ databases">
        <title>Alkalibaculum tamaniensis sp.nov., a new alkaliphilic acetogen, isolated on methoxylated aromatics from a mud volcano.</title>
        <authorList>
            <person name="Khomyakova M.A."/>
            <person name="Merkel A.Y."/>
            <person name="Bonch-Osmolovskaya E.A."/>
            <person name="Slobodkin A.I."/>
        </authorList>
    </citation>
    <scope>NUCLEOTIDE SEQUENCE [LARGE SCALE GENOMIC DNA]</scope>
    <source>
        <strain evidence="3 4">M08DMB</strain>
    </source>
</reference>
<proteinExistence type="predicted"/>
<gene>
    <name evidence="3" type="ORF">GC105_08340</name>
</gene>
<dbReference type="Pfam" id="PF05569">
    <property type="entry name" value="Peptidase_M56"/>
    <property type="match status" value="1"/>
</dbReference>
<dbReference type="PANTHER" id="PTHR34978:SF3">
    <property type="entry name" value="SLR0241 PROTEIN"/>
    <property type="match status" value="1"/>
</dbReference>
<accession>A0A6A7K9D0</accession>
<protein>
    <recommendedName>
        <fullName evidence="2">Peptidase M56 domain-containing protein</fullName>
    </recommendedName>
</protein>
<feature type="transmembrane region" description="Helical" evidence="1">
    <location>
        <begin position="37"/>
        <end position="57"/>
    </location>
</feature>
<evidence type="ECO:0000313" key="3">
    <source>
        <dbReference type="EMBL" id="MPW25797.1"/>
    </source>
</evidence>
<evidence type="ECO:0000313" key="4">
    <source>
        <dbReference type="Proteomes" id="UP000440004"/>
    </source>
</evidence>
<dbReference type="InterPro" id="IPR052173">
    <property type="entry name" value="Beta-lactam_resp_regulator"/>
</dbReference>
<comment type="caution">
    <text evidence="3">The sequence shown here is derived from an EMBL/GenBank/DDBJ whole genome shotgun (WGS) entry which is preliminary data.</text>
</comment>
<dbReference type="RefSeq" id="WP_152803622.1">
    <property type="nucleotide sequence ID" value="NZ_WHNX01000011.1"/>
</dbReference>
<feature type="domain" description="Peptidase M56" evidence="2">
    <location>
        <begin position="7"/>
        <end position="284"/>
    </location>
</feature>
<dbReference type="AlphaFoldDB" id="A0A6A7K9D0"/>